<feature type="chain" id="PRO_5047368074" description="Phr family secreted Rap phosphatase inhibitor" evidence="2">
    <location>
        <begin position="26"/>
        <end position="56"/>
    </location>
</feature>
<gene>
    <name evidence="3" type="ORF">JOD45_003139</name>
</gene>
<reference evidence="3 4" key="1">
    <citation type="submission" date="2021-01" db="EMBL/GenBank/DDBJ databases">
        <title>Genomic Encyclopedia of Type Strains, Phase IV (KMG-IV): sequencing the most valuable type-strain genomes for metagenomic binning, comparative biology and taxonomic classification.</title>
        <authorList>
            <person name="Goeker M."/>
        </authorList>
    </citation>
    <scope>NUCLEOTIDE SEQUENCE [LARGE SCALE GENOMIC DNA]</scope>
    <source>
        <strain evidence="3 4">DSM 28236</strain>
    </source>
</reference>
<keyword evidence="2" id="KW-0732">Signal</keyword>
<evidence type="ECO:0000256" key="2">
    <source>
        <dbReference type="SAM" id="SignalP"/>
    </source>
</evidence>
<dbReference type="RefSeq" id="WP_205004777.1">
    <property type="nucleotide sequence ID" value="NZ_JAFBER010000033.1"/>
</dbReference>
<evidence type="ECO:0000313" key="4">
    <source>
        <dbReference type="Proteomes" id="UP000808914"/>
    </source>
</evidence>
<feature type="region of interest" description="Disordered" evidence="1">
    <location>
        <begin position="28"/>
        <end position="56"/>
    </location>
</feature>
<evidence type="ECO:0008006" key="5">
    <source>
        <dbReference type="Google" id="ProtNLM"/>
    </source>
</evidence>
<proteinExistence type="predicted"/>
<feature type="compositionally biased region" description="Polar residues" evidence="1">
    <location>
        <begin position="28"/>
        <end position="46"/>
    </location>
</feature>
<comment type="caution">
    <text evidence="3">The sequence shown here is derived from an EMBL/GenBank/DDBJ whole genome shotgun (WGS) entry which is preliminary data.</text>
</comment>
<name>A0ABS2Q3N1_9BACL</name>
<evidence type="ECO:0000313" key="3">
    <source>
        <dbReference type="EMBL" id="MBM7646904.1"/>
    </source>
</evidence>
<evidence type="ECO:0000256" key="1">
    <source>
        <dbReference type="SAM" id="MobiDB-lite"/>
    </source>
</evidence>
<accession>A0ABS2Q3N1</accession>
<protein>
    <recommendedName>
        <fullName evidence="5">Phr family secreted Rap phosphatase inhibitor</fullName>
    </recommendedName>
</protein>
<sequence>MRKFLSGLGLLVLGFAISVSVATHGSNELSNHGETLASKQLASSPVITPKNHGETL</sequence>
<keyword evidence="4" id="KW-1185">Reference proteome</keyword>
<organism evidence="3 4">
    <name type="scientific">Scopulibacillus daqui</name>
    <dbReference type="NCBI Taxonomy" id="1469162"/>
    <lineage>
        <taxon>Bacteria</taxon>
        <taxon>Bacillati</taxon>
        <taxon>Bacillota</taxon>
        <taxon>Bacilli</taxon>
        <taxon>Bacillales</taxon>
        <taxon>Sporolactobacillaceae</taxon>
        <taxon>Scopulibacillus</taxon>
    </lineage>
</organism>
<dbReference type="EMBL" id="JAFBER010000033">
    <property type="protein sequence ID" value="MBM7646904.1"/>
    <property type="molecule type" value="Genomic_DNA"/>
</dbReference>
<dbReference type="Proteomes" id="UP000808914">
    <property type="component" value="Unassembled WGS sequence"/>
</dbReference>
<feature type="signal peptide" evidence="2">
    <location>
        <begin position="1"/>
        <end position="25"/>
    </location>
</feature>